<feature type="compositionally biased region" description="Low complexity" evidence="1">
    <location>
        <begin position="136"/>
        <end position="151"/>
    </location>
</feature>
<dbReference type="Proteomes" id="UP000325313">
    <property type="component" value="Unassembled WGS sequence"/>
</dbReference>
<feature type="compositionally biased region" description="Low complexity" evidence="1">
    <location>
        <begin position="72"/>
        <end position="91"/>
    </location>
</feature>
<comment type="caution">
    <text evidence="2">The sequence shown here is derived from an EMBL/GenBank/DDBJ whole genome shotgun (WGS) entry which is preliminary data.</text>
</comment>
<evidence type="ECO:0000313" key="2">
    <source>
        <dbReference type="EMBL" id="KAA1127559.1"/>
    </source>
</evidence>
<accession>A0A5B0RQA6</accession>
<evidence type="ECO:0000313" key="3">
    <source>
        <dbReference type="Proteomes" id="UP000325313"/>
    </source>
</evidence>
<name>A0A5B0RQA6_PUCGR</name>
<dbReference type="AlphaFoldDB" id="A0A5B0RQA6"/>
<sequence>MTITLSSLFHNRSTLALVTAEHSNNRPSSSSNDSHNNNNQPTTTTRNNPYRNQNNSRFTLSFNNLINRSRTQKTNQQQQPTTQPQHNNCNPNQQLISLISIQKPNPSEPTRELDAVLTRTTQAHPPHPSTYTIHPNNNNNNNNNNNKPTNNNSTTTIIIFILSYHCPTRTSSAAATLPSTKSIYFPGLRRIQSRRKDKDSTANLLSSILSPSSSSTQD</sequence>
<feature type="region of interest" description="Disordered" evidence="1">
    <location>
        <begin position="71"/>
        <end position="91"/>
    </location>
</feature>
<proteinExistence type="predicted"/>
<gene>
    <name evidence="2" type="ORF">PGTUg99_000171</name>
</gene>
<feature type="region of interest" description="Disordered" evidence="1">
    <location>
        <begin position="122"/>
        <end position="151"/>
    </location>
</feature>
<feature type="region of interest" description="Disordered" evidence="1">
    <location>
        <begin position="21"/>
        <end position="56"/>
    </location>
</feature>
<feature type="compositionally biased region" description="Low complexity" evidence="1">
    <location>
        <begin position="25"/>
        <end position="55"/>
    </location>
</feature>
<evidence type="ECO:0000256" key="1">
    <source>
        <dbReference type="SAM" id="MobiDB-lite"/>
    </source>
</evidence>
<dbReference type="EMBL" id="VDEP01000165">
    <property type="protein sequence ID" value="KAA1127559.1"/>
    <property type="molecule type" value="Genomic_DNA"/>
</dbReference>
<organism evidence="2 3">
    <name type="scientific">Puccinia graminis f. sp. tritici</name>
    <dbReference type="NCBI Taxonomy" id="56615"/>
    <lineage>
        <taxon>Eukaryota</taxon>
        <taxon>Fungi</taxon>
        <taxon>Dikarya</taxon>
        <taxon>Basidiomycota</taxon>
        <taxon>Pucciniomycotina</taxon>
        <taxon>Pucciniomycetes</taxon>
        <taxon>Pucciniales</taxon>
        <taxon>Pucciniaceae</taxon>
        <taxon>Puccinia</taxon>
    </lineage>
</organism>
<protein>
    <submittedName>
        <fullName evidence="2">Uncharacterized protein</fullName>
    </submittedName>
</protein>
<feature type="compositionally biased region" description="Polar residues" evidence="1">
    <location>
        <begin position="122"/>
        <end position="135"/>
    </location>
</feature>
<reference evidence="2 3" key="1">
    <citation type="submission" date="2019-05" db="EMBL/GenBank/DDBJ databases">
        <title>Emergence of the Ug99 lineage of the wheat stem rust pathogen through somatic hybridization.</title>
        <authorList>
            <person name="Li F."/>
            <person name="Upadhyaya N.M."/>
            <person name="Sperschneider J."/>
            <person name="Matny O."/>
            <person name="Nguyen-Phuc H."/>
            <person name="Mago R."/>
            <person name="Raley C."/>
            <person name="Miller M.E."/>
            <person name="Silverstein K.A.T."/>
            <person name="Henningsen E."/>
            <person name="Hirsch C.D."/>
            <person name="Visser B."/>
            <person name="Pretorius Z.A."/>
            <person name="Steffenson B.J."/>
            <person name="Schwessinger B."/>
            <person name="Dodds P.N."/>
            <person name="Figueroa M."/>
        </authorList>
    </citation>
    <scope>NUCLEOTIDE SEQUENCE [LARGE SCALE GENOMIC DNA]</scope>
    <source>
        <strain evidence="2 3">Ug99</strain>
    </source>
</reference>